<organism evidence="1 2">
    <name type="scientific">Camelus bactrianus</name>
    <name type="common">Bactrian camel</name>
    <dbReference type="NCBI Taxonomy" id="9837"/>
    <lineage>
        <taxon>Eukaryota</taxon>
        <taxon>Metazoa</taxon>
        <taxon>Chordata</taxon>
        <taxon>Craniata</taxon>
        <taxon>Vertebrata</taxon>
        <taxon>Euteleostomi</taxon>
        <taxon>Mammalia</taxon>
        <taxon>Eutheria</taxon>
        <taxon>Laurasiatheria</taxon>
        <taxon>Artiodactyla</taxon>
        <taxon>Tylopoda</taxon>
        <taxon>Camelidae</taxon>
        <taxon>Camelus</taxon>
    </lineage>
</organism>
<accession>A0AC58R978</accession>
<dbReference type="RefSeq" id="XP_074231088.1">
    <property type="nucleotide sequence ID" value="XM_074374987.1"/>
</dbReference>
<evidence type="ECO:0000313" key="2">
    <source>
        <dbReference type="RefSeq" id="XP_074231088.1"/>
    </source>
</evidence>
<keyword evidence="1" id="KW-1185">Reference proteome</keyword>
<sequence length="214" mass="23031">MPGWCCFLMEPPACLSALRRRQHLSMSQHVSLLVFLLGVLTSQMKGVLGLSDESSNSSPGYRKSYYVVQMLPMQRLKEGPEDAYYMKAVPLLVVWPSSVFGAPDIIRPTAGTVAHSQPQPVPVIHRQSPSTLAPPLMGSTALRVPVLTLSTESKTSKRNGEASAPGNLGAYCGVSARFSLTPQVLTTPGLPRKGALHSTSFPTSSPTREPRGDM</sequence>
<dbReference type="Proteomes" id="UP001732780">
    <property type="component" value="Chromosome 2"/>
</dbReference>
<gene>
    <name evidence="2" type="primary">LOC141579395</name>
</gene>
<proteinExistence type="predicted"/>
<reference evidence="2" key="1">
    <citation type="submission" date="2025-08" db="UniProtKB">
        <authorList>
            <consortium name="RefSeq"/>
        </authorList>
    </citation>
    <scope>IDENTIFICATION</scope>
    <source>
        <tissue evidence="2">Blood</tissue>
    </source>
</reference>
<evidence type="ECO:0000313" key="1">
    <source>
        <dbReference type="Proteomes" id="UP001732780"/>
    </source>
</evidence>
<name>A0AC58R978_CAMBA</name>
<protein>
    <submittedName>
        <fullName evidence="2">Uncharacterized protein LOC141579395</fullName>
    </submittedName>
</protein>